<name>A0ABU8C4E1_9GAMM</name>
<organism evidence="1 2">
    <name type="scientific">Rheinheimera muenzenbergensis</name>
    <dbReference type="NCBI Taxonomy" id="1193628"/>
    <lineage>
        <taxon>Bacteria</taxon>
        <taxon>Pseudomonadati</taxon>
        <taxon>Pseudomonadota</taxon>
        <taxon>Gammaproteobacteria</taxon>
        <taxon>Chromatiales</taxon>
        <taxon>Chromatiaceae</taxon>
        <taxon>Rheinheimera</taxon>
    </lineage>
</organism>
<proteinExistence type="predicted"/>
<reference evidence="1 2" key="1">
    <citation type="journal article" date="2023" name="Ecotoxicol. Environ. Saf.">
        <title>Mercury remediation potential of mercury-resistant strain Rheinheimera metallidurans sp. nov. isolated from a municipal waste dumping site.</title>
        <authorList>
            <person name="Yadav V."/>
            <person name="Manjhi A."/>
            <person name="Vadakedath N."/>
        </authorList>
    </citation>
    <scope>NUCLEOTIDE SEQUENCE [LARGE SCALE GENOMIC DNA]</scope>
    <source>
        <strain evidence="1 2">E-49</strain>
    </source>
</reference>
<comment type="caution">
    <text evidence="1">The sequence shown here is derived from an EMBL/GenBank/DDBJ whole genome shotgun (WGS) entry which is preliminary data.</text>
</comment>
<dbReference type="RefSeq" id="WP_335734821.1">
    <property type="nucleotide sequence ID" value="NZ_JALAAR010000003.1"/>
</dbReference>
<dbReference type="EMBL" id="JALAAR010000003">
    <property type="protein sequence ID" value="MEH8016402.1"/>
    <property type="molecule type" value="Genomic_DNA"/>
</dbReference>
<accession>A0ABU8C4E1</accession>
<dbReference type="Proteomes" id="UP001375382">
    <property type="component" value="Unassembled WGS sequence"/>
</dbReference>
<keyword evidence="2" id="KW-1185">Reference proteome</keyword>
<evidence type="ECO:0000313" key="2">
    <source>
        <dbReference type="Proteomes" id="UP001375382"/>
    </source>
</evidence>
<sequence length="152" mass="18255">MKLNLSYVYETDLNMEKRFETISGIFKEFIDFQYRFDNALKIEYLGVKVILRRNRPGFEAFVKPRKLIYREKMTINNPISGEVNYDGFCTYDLKISDEAYDELLDCSEDRLRIIICDEFIESCEKLRILNNKVPEANVDEFIRRTKLFFDRL</sequence>
<evidence type="ECO:0000313" key="1">
    <source>
        <dbReference type="EMBL" id="MEH8016402.1"/>
    </source>
</evidence>
<evidence type="ECO:0008006" key="3">
    <source>
        <dbReference type="Google" id="ProtNLM"/>
    </source>
</evidence>
<protein>
    <recommendedName>
        <fullName evidence="3">Immunity protein 44</fullName>
    </recommendedName>
</protein>
<gene>
    <name evidence="1" type="ORF">MN202_04110</name>
</gene>